<dbReference type="GO" id="GO:1990904">
    <property type="term" value="C:ribonucleoprotein complex"/>
    <property type="evidence" value="ECO:0007669"/>
    <property type="project" value="UniProtKB-KW"/>
</dbReference>
<evidence type="ECO:0000256" key="1">
    <source>
        <dbReference type="ARBA" id="ARBA00006700"/>
    </source>
</evidence>
<dbReference type="PROSITE" id="PS00050">
    <property type="entry name" value="RIBOSOMAL_L23"/>
    <property type="match status" value="1"/>
</dbReference>
<proteinExistence type="inferred from homology"/>
<dbReference type="Gene3D" id="3.30.70.330">
    <property type="match status" value="1"/>
</dbReference>
<dbReference type="NCBIfam" id="NF004359">
    <property type="entry name" value="PRK05738.1-3"/>
    <property type="match status" value="1"/>
</dbReference>
<dbReference type="GO" id="GO:0005840">
    <property type="term" value="C:ribosome"/>
    <property type="evidence" value="ECO:0007669"/>
    <property type="project" value="UniProtKB-KW"/>
</dbReference>
<dbReference type="AlphaFoldDB" id="A0A3B0R6B2"/>
<evidence type="ECO:0000313" key="6">
    <source>
        <dbReference type="EMBL" id="VAV88730.1"/>
    </source>
</evidence>
<keyword evidence="2" id="KW-0699">rRNA-binding</keyword>
<evidence type="ECO:0000256" key="5">
    <source>
        <dbReference type="ARBA" id="ARBA00023274"/>
    </source>
</evidence>
<dbReference type="Pfam" id="PF00276">
    <property type="entry name" value="Ribosomal_L23"/>
    <property type="match status" value="1"/>
</dbReference>
<keyword evidence="5" id="KW-0687">Ribonucleoprotein</keyword>
<dbReference type="InterPro" id="IPR001014">
    <property type="entry name" value="Ribosomal_uL23_CS"/>
</dbReference>
<dbReference type="EMBL" id="UOEC01000050">
    <property type="protein sequence ID" value="VAV88730.1"/>
    <property type="molecule type" value="Genomic_DNA"/>
</dbReference>
<dbReference type="NCBIfam" id="NF004360">
    <property type="entry name" value="PRK05738.1-5"/>
    <property type="match status" value="1"/>
</dbReference>
<sequence length="97" mass="10580">MSKEKFYNTILSPVITEKATMASDSNQVVFNVAKTASKPEIKAAIEGLFDVEVKAVNTMVRKGKVKRFKGVIGRQIDVKKAIVTLKDGHSIDVTTGL</sequence>
<dbReference type="FunFam" id="3.30.70.330:FF:000001">
    <property type="entry name" value="50S ribosomal protein L23"/>
    <property type="match status" value="1"/>
</dbReference>
<reference evidence="6" key="1">
    <citation type="submission" date="2018-06" db="EMBL/GenBank/DDBJ databases">
        <authorList>
            <person name="Zhirakovskaya E."/>
        </authorList>
    </citation>
    <scope>NUCLEOTIDE SEQUENCE</scope>
</reference>
<dbReference type="GO" id="GO:0019843">
    <property type="term" value="F:rRNA binding"/>
    <property type="evidence" value="ECO:0007669"/>
    <property type="project" value="UniProtKB-KW"/>
</dbReference>
<dbReference type="GO" id="GO:0003735">
    <property type="term" value="F:structural constituent of ribosome"/>
    <property type="evidence" value="ECO:0007669"/>
    <property type="project" value="InterPro"/>
</dbReference>
<dbReference type="InterPro" id="IPR012678">
    <property type="entry name" value="Ribosomal_uL23/eL15/eS24_sf"/>
</dbReference>
<gene>
    <name evidence="6" type="ORF">MNBD_ALPHA08-2289</name>
</gene>
<evidence type="ECO:0000256" key="2">
    <source>
        <dbReference type="ARBA" id="ARBA00022730"/>
    </source>
</evidence>
<dbReference type="SUPFAM" id="SSF54189">
    <property type="entry name" value="Ribosomal proteins S24e, L23 and L15e"/>
    <property type="match status" value="1"/>
</dbReference>
<dbReference type="NCBIfam" id="NF004363">
    <property type="entry name" value="PRK05738.2-4"/>
    <property type="match status" value="1"/>
</dbReference>
<keyword evidence="4 6" id="KW-0689">Ribosomal protein</keyword>
<protein>
    <submittedName>
        <fullName evidence="6">LSU ribosomal protein L23p (L23Ae)</fullName>
    </submittedName>
</protein>
<evidence type="ECO:0000256" key="4">
    <source>
        <dbReference type="ARBA" id="ARBA00022980"/>
    </source>
</evidence>
<evidence type="ECO:0000256" key="3">
    <source>
        <dbReference type="ARBA" id="ARBA00022884"/>
    </source>
</evidence>
<name>A0A3B0R6B2_9ZZZZ</name>
<accession>A0A3B0R6B2</accession>
<dbReference type="HAMAP" id="MF_01369_B">
    <property type="entry name" value="Ribosomal_uL23_B"/>
    <property type="match status" value="1"/>
</dbReference>
<comment type="similarity">
    <text evidence="1">Belongs to the universal ribosomal protein uL23 family.</text>
</comment>
<organism evidence="6">
    <name type="scientific">hydrothermal vent metagenome</name>
    <dbReference type="NCBI Taxonomy" id="652676"/>
    <lineage>
        <taxon>unclassified sequences</taxon>
        <taxon>metagenomes</taxon>
        <taxon>ecological metagenomes</taxon>
    </lineage>
</organism>
<dbReference type="PANTHER" id="PTHR11620">
    <property type="entry name" value="60S RIBOSOMAL PROTEIN L23A"/>
    <property type="match status" value="1"/>
</dbReference>
<dbReference type="GO" id="GO:0006412">
    <property type="term" value="P:translation"/>
    <property type="evidence" value="ECO:0007669"/>
    <property type="project" value="InterPro"/>
</dbReference>
<dbReference type="InterPro" id="IPR012677">
    <property type="entry name" value="Nucleotide-bd_a/b_plait_sf"/>
</dbReference>
<keyword evidence="3" id="KW-0694">RNA-binding</keyword>
<dbReference type="InterPro" id="IPR013025">
    <property type="entry name" value="Ribosomal_uL23-like"/>
</dbReference>